<feature type="region of interest" description="Disordered" evidence="3">
    <location>
        <begin position="1684"/>
        <end position="1713"/>
    </location>
</feature>
<sequence length="2267" mass="261687">MDNIKMGMNIPKLEGLINWPEYKKNIKLLLTINKVIGVVDGTYEEKEAYVKWESEDAISQLLFTTSVMPDVSQLIIPCSSAKVMWDKLLSVYEQSSGQRLDMLYNQFFNFKNSPTDDISKHISKLESLWNDMQNELTKQENLKLPESMLMCRIINTLPDEYFDFKSVWESVSKEERSVDNLTQRLRLLEIRIPQRDECSTSSSTALMANAYENKQNMKGKVTKRHLAKDCRYAKQKKLKEKEKDETKLKLNSKLSESLISERFNEQDEDIWIGDSGATNHITRNASFYTSYKDFPTQQTVKVGSNEKLIAYGSGTITIETFVKGKWQTHYLTDVCIKPENAAEVNLAKTQNVNMLQLWHERFGHQNKRHVQKWLKEQGIDAVMDNEPCEACIYGKQHRLSFGSREQYASTQPGNFFHVDVCGPMQEVSKGGMRYFVCFKDDFTKYRSVYFLKEKSQVIEKLEQFLLETKTTGHIVKEILTDGGKEFRRKLDAKSEKVILVGYCSNKDGYRIWMPNSNKVVTSRDVIFKETIPTFSLDIERRNKELSSNQIDEQNDTQDIEKIESNIQTSEVYNLRDRSIISKPQRYIDAEINIAEGLEPKTYKEAMDSPNAQFWKEAMNEEMNSLTENDVYECTTLPPGQTPIDCKWVLKTKLNSKGEITRYKARLVAKGFVQKKGIDYEETFSPVARHDTIRTLLAIAANEDLKLVQFDIKTAFLYGALQDQIYIKQPEGFNNGTDLVWKLKKSLYGLKQSPRCWNQKIVNFMKERCLKESTADPCLFFRKTNDHLLIIAIYVDDGIIAGTYEQEIKEFLDELMFSFKITSEPLNYFLGIEIERQPDGSIFINQKAYIKRILEKFNMSQANKVGTPTDNSTVPGEAEILENVPFREAIGSLMHLSCLTRPDITFTLNKVSRKLAAPTIYDWEAVKRIFKYLLEFEEIVSVLLTHFTPKLNIIFERYEFSQLVQEHGEKIEDYVLKLKKQANKCNFGLNIEEHLRDKFIAGVSNQVILKRLLQEPELTFNMAVNMATTIESVDCNVLKMKSYAETKEINKLHSKCKHCGKMNHHSDKCFFKNSFCYSCKQLGHISTVCHSKSKNGYFQPRKRGISSEASAHGKSFSEKMGTEIPLADFLSRFPNPEKGEKEEEMGEILLIENSILDYVLVSYKTQEDPTLRKLYKLVKYDKYDIESEVDIKPYNRIKNEITIVRNCLFFGNRMIIPDSLREYVLNIIHENHIGVNKMKTLARSSVYWPGMDEQIEKLSKSCSTCMENTSKLPNQEFTEWTPPNKVWKRIHLDYFYFAGKTFLILVDAHSNWIECQIVPNTSAGFCIDFLRECLARYGIPEVAVMDNGPPFRSYEIKTFFERNGIHAMFSPAYHPESNGLAEVSVREIKKAMKRIISEERELPLEFALIKALYAYRLSPLTRTEKSPAGIFLNREIRTKISMLSKKSVRVGRLKNKKQNNSYKINDRVRYRWMERGKPKWMFGIVKRIVGSNSCMIETDGIEKKVHTNYMRRSMERKDVSSSEEGISYPRPQTSSPLTPATIVAESTPGPPTESTPSRRYPLRERRPPDRYDLGILGSAWERFRARGGVRSSTIGRWLDYREGASGSILDWLVVKSATIGHVARPTGRGVIHHRSGVLTTRKGCLSPSWTILVLVGPGHPPQVRWLDYRKGISVSGSVLPGLKVASGSISTPRNHQRTSRLEHPRSSHAKSVETTVSDRLPKVAPLYPRLYGMAKTNPPSCIKFNLYLFVPSNEGKFGHPPQVRWLDYRKGCLSPSQTNLVLVGPGHPPQVRWLDYRKGISVSGSVLPGLKVASGSISTPRNHQRNRVQEIRDTVNNENWKFVYGKFNPADLPSRGCSIVQFVSTNWWEGPEWLKGEKESWPSFEPTIDEEEIIKEKRKTLQAHTTLIVEANRWFLDRRSKYSLNIRIMAWVLRFLDNARRIPTERGNLKVIELERAERKLLKLVQQETFPGKQTPKNGLKTIKSVEGLWCVETKLLHGQDSEVWDHDLFYYLVIILWWNRWRHNQKPIQTPDAALPTNRIGLGKPFEVTGVDLLGPLHLKGGSKVWVALFTCAVYRAVHLEIVRTLEANTFLLALKRFICRRGRPGKIYSDNGTNFSKTNELLKRLDWGEIERESSVKRIQWIFIPPSAPWWGGFWERLVRVVKSLLVRMLGFSKLNYVQLETALCEVESIINNRALSYISKDDQDLIPLTPQMFLQTNANNEFPELEKIRVNSFTRKYKILSKLNEELKQRFRKEYLQLHASHITP</sequence>
<proteinExistence type="predicted"/>
<feature type="region of interest" description="Disordered" evidence="3">
    <location>
        <begin position="1512"/>
        <end position="1565"/>
    </location>
</feature>
<name>A0ABY6LKG1_9ARAC</name>
<dbReference type="Gene3D" id="3.30.420.10">
    <property type="entry name" value="Ribonuclease H-like superfamily/Ribonuclease H"/>
    <property type="match status" value="3"/>
</dbReference>
<dbReference type="EC" id="2.7.7.49" evidence="1"/>
<dbReference type="InterPro" id="IPR013103">
    <property type="entry name" value="RVT_2"/>
</dbReference>
<feature type="domain" description="Integrase catalytic" evidence="4">
    <location>
        <begin position="2041"/>
        <end position="2220"/>
    </location>
</feature>
<dbReference type="Pfam" id="PF17921">
    <property type="entry name" value="Integrase_H2C2"/>
    <property type="match status" value="1"/>
</dbReference>
<dbReference type="InterPro" id="IPR025724">
    <property type="entry name" value="GAG-pre-integrase_dom"/>
</dbReference>
<dbReference type="Gene3D" id="1.10.340.70">
    <property type="match status" value="1"/>
</dbReference>
<dbReference type="InterPro" id="IPR050951">
    <property type="entry name" value="Retrovirus_Pol_polyprotein"/>
</dbReference>
<keyword evidence="2" id="KW-0645">Protease</keyword>
<feature type="domain" description="Integrase catalytic" evidence="4">
    <location>
        <begin position="408"/>
        <end position="498"/>
    </location>
</feature>
<keyword evidence="2" id="KW-0064">Aspartyl protease</keyword>
<dbReference type="Pfam" id="PF07727">
    <property type="entry name" value="RVT_2"/>
    <property type="match status" value="1"/>
</dbReference>
<dbReference type="InterPro" id="IPR036397">
    <property type="entry name" value="RNaseH_sf"/>
</dbReference>
<dbReference type="SUPFAM" id="SSF56672">
    <property type="entry name" value="DNA/RNA polymerases"/>
    <property type="match status" value="1"/>
</dbReference>
<dbReference type="PANTHER" id="PTHR37984">
    <property type="entry name" value="PROTEIN CBG26694"/>
    <property type="match status" value="1"/>
</dbReference>
<dbReference type="Pfam" id="PF14223">
    <property type="entry name" value="Retrotran_gag_2"/>
    <property type="match status" value="1"/>
</dbReference>
<evidence type="ECO:0000256" key="2">
    <source>
        <dbReference type="ARBA" id="ARBA00022750"/>
    </source>
</evidence>
<dbReference type="InterPro" id="IPR001584">
    <property type="entry name" value="Integrase_cat-core"/>
</dbReference>
<dbReference type="InterPro" id="IPR012337">
    <property type="entry name" value="RNaseH-like_sf"/>
</dbReference>
<dbReference type="Gene3D" id="4.10.60.10">
    <property type="entry name" value="Zinc finger, CCHC-type"/>
    <property type="match status" value="1"/>
</dbReference>
<dbReference type="PANTHER" id="PTHR37984:SF5">
    <property type="entry name" value="PROTEIN NYNRIN-LIKE"/>
    <property type="match status" value="1"/>
</dbReference>
<keyword evidence="2" id="KW-0378">Hydrolase</keyword>
<dbReference type="InterPro" id="IPR043502">
    <property type="entry name" value="DNA/RNA_pol_sf"/>
</dbReference>
<evidence type="ECO:0000313" key="6">
    <source>
        <dbReference type="Proteomes" id="UP001235939"/>
    </source>
</evidence>
<dbReference type="InterPro" id="IPR041588">
    <property type="entry name" value="Integrase_H2C2"/>
</dbReference>
<dbReference type="PROSITE" id="PS50994">
    <property type="entry name" value="INTEGRASE"/>
    <property type="match status" value="3"/>
</dbReference>
<dbReference type="Pfam" id="PF00665">
    <property type="entry name" value="rve"/>
    <property type="match status" value="1"/>
</dbReference>
<evidence type="ECO:0000256" key="3">
    <source>
        <dbReference type="SAM" id="MobiDB-lite"/>
    </source>
</evidence>
<dbReference type="InterPro" id="IPR057670">
    <property type="entry name" value="SH3_retrovirus"/>
</dbReference>
<dbReference type="EMBL" id="CP092880">
    <property type="protein sequence ID" value="UYV80195.1"/>
    <property type="molecule type" value="Genomic_DNA"/>
</dbReference>
<reference evidence="5 6" key="1">
    <citation type="submission" date="2022-01" db="EMBL/GenBank/DDBJ databases">
        <title>A chromosomal length assembly of Cordylochernes scorpioides.</title>
        <authorList>
            <person name="Zeh D."/>
            <person name="Zeh J."/>
        </authorList>
    </citation>
    <scope>NUCLEOTIDE SEQUENCE [LARGE SCALE GENOMIC DNA]</scope>
    <source>
        <strain evidence="5">IN4F17</strain>
        <tissue evidence="5">Whole Body</tissue>
    </source>
</reference>
<keyword evidence="6" id="KW-1185">Reference proteome</keyword>
<dbReference type="SUPFAM" id="SSF53098">
    <property type="entry name" value="Ribonuclease H-like"/>
    <property type="match status" value="3"/>
</dbReference>
<protein>
    <recommendedName>
        <fullName evidence="1">RNA-directed DNA polymerase</fullName>
        <ecNumber evidence="1">2.7.7.49</ecNumber>
    </recommendedName>
</protein>
<evidence type="ECO:0000313" key="5">
    <source>
        <dbReference type="EMBL" id="UYV80195.1"/>
    </source>
</evidence>
<dbReference type="Proteomes" id="UP001235939">
    <property type="component" value="Chromosome 18"/>
</dbReference>
<dbReference type="Pfam" id="PF22936">
    <property type="entry name" value="Pol_BBD"/>
    <property type="match status" value="1"/>
</dbReference>
<accession>A0ABY6LKG1</accession>
<dbReference type="Pfam" id="PF13976">
    <property type="entry name" value="gag_pre-integrs"/>
    <property type="match status" value="1"/>
</dbReference>
<dbReference type="InterPro" id="IPR054722">
    <property type="entry name" value="PolX-like_BBD"/>
</dbReference>
<evidence type="ECO:0000256" key="1">
    <source>
        <dbReference type="ARBA" id="ARBA00012493"/>
    </source>
</evidence>
<organism evidence="5 6">
    <name type="scientific">Cordylochernes scorpioides</name>
    <dbReference type="NCBI Taxonomy" id="51811"/>
    <lineage>
        <taxon>Eukaryota</taxon>
        <taxon>Metazoa</taxon>
        <taxon>Ecdysozoa</taxon>
        <taxon>Arthropoda</taxon>
        <taxon>Chelicerata</taxon>
        <taxon>Arachnida</taxon>
        <taxon>Pseudoscorpiones</taxon>
        <taxon>Cheliferoidea</taxon>
        <taxon>Chernetidae</taxon>
        <taxon>Cordylochernes</taxon>
    </lineage>
</organism>
<evidence type="ECO:0000259" key="4">
    <source>
        <dbReference type="PROSITE" id="PS50994"/>
    </source>
</evidence>
<dbReference type="Pfam" id="PF25597">
    <property type="entry name" value="SH3_retrovirus"/>
    <property type="match status" value="1"/>
</dbReference>
<gene>
    <name evidence="5" type="ORF">LAZ67_18001977</name>
</gene>
<feature type="domain" description="Integrase catalytic" evidence="4">
    <location>
        <begin position="1278"/>
        <end position="1434"/>
    </location>
</feature>